<sequence>MPSRGNVRVPLDQGCKLAAAIPNASFVPLESKNHVLVPDEACVQRVFKPNLLPSSGRIGCNRARFVGLSHIKPPNDLLWSKPGASLFAYIENEEPV</sequence>
<dbReference type="Proteomes" id="UP000002256">
    <property type="component" value="Plasmid pR132501"/>
</dbReference>
<reference evidence="1 2" key="1">
    <citation type="journal article" date="2010" name="Stand. Genomic Sci.">
        <title>Complete genome sequence of Rhizobium leguminosarum bv. trifolii strain WSM1325, an effective microsymbiont of annual Mediterranean clovers.</title>
        <authorList>
            <person name="Reeve W."/>
            <person name="O'Hara G."/>
            <person name="Chain P."/>
            <person name="Ardley J."/>
            <person name="Brau L."/>
            <person name="Nandesena K."/>
            <person name="Tiwari R."/>
            <person name="Copeland A."/>
            <person name="Nolan M."/>
            <person name="Han C."/>
            <person name="Brettin T."/>
            <person name="Land M."/>
            <person name="Ovchinikova G."/>
            <person name="Ivanova N."/>
            <person name="Mavromatis K."/>
            <person name="Markowitz V."/>
            <person name="Kyrpides N."/>
            <person name="Melino V."/>
            <person name="Denton M."/>
            <person name="Yates R."/>
            <person name="Howieson J."/>
        </authorList>
    </citation>
    <scope>NUCLEOTIDE SEQUENCE [LARGE SCALE GENOMIC DNA]</scope>
    <source>
        <strain evidence="1 2">WSM1325</strain>
        <plasmid evidence="2">Plasmid pR132501</plasmid>
    </source>
</reference>
<accession>C6B5Z6</accession>
<protein>
    <submittedName>
        <fullName evidence="1">Uncharacterized protein</fullName>
    </submittedName>
</protein>
<geneLocation type="plasmid" evidence="1 2">
    <name>pR132501</name>
</geneLocation>
<evidence type="ECO:0000313" key="1">
    <source>
        <dbReference type="EMBL" id="ACS59504.1"/>
    </source>
</evidence>
<dbReference type="AlphaFoldDB" id="C6B5Z6"/>
<dbReference type="HOGENOM" id="CLU_2357750_0_0_5"/>
<name>C6B5Z6_RHILS</name>
<evidence type="ECO:0000313" key="2">
    <source>
        <dbReference type="Proteomes" id="UP000002256"/>
    </source>
</evidence>
<dbReference type="EMBL" id="CP001623">
    <property type="protein sequence ID" value="ACS59504.1"/>
    <property type="molecule type" value="Genomic_DNA"/>
</dbReference>
<gene>
    <name evidence="1" type="ordered locus">Rleg_5299</name>
</gene>
<keyword evidence="1" id="KW-0614">Plasmid</keyword>
<dbReference type="KEGG" id="rlg:Rleg_5299"/>
<proteinExistence type="predicted"/>
<organism evidence="1 2">
    <name type="scientific">Rhizobium leguminosarum bv. trifolii (strain WSM1325)</name>
    <dbReference type="NCBI Taxonomy" id="395491"/>
    <lineage>
        <taxon>Bacteria</taxon>
        <taxon>Pseudomonadati</taxon>
        <taxon>Pseudomonadota</taxon>
        <taxon>Alphaproteobacteria</taxon>
        <taxon>Hyphomicrobiales</taxon>
        <taxon>Rhizobiaceae</taxon>
        <taxon>Rhizobium/Agrobacterium group</taxon>
        <taxon>Rhizobium</taxon>
    </lineage>
</organism>